<dbReference type="KEGG" id="ccap:AES38_02720"/>
<dbReference type="InterPro" id="IPR050482">
    <property type="entry name" value="Sensor_HK_TwoCompSys"/>
</dbReference>
<protein>
    <recommendedName>
        <fullName evidence="2">histidine kinase</fullName>
        <ecNumber evidence="2">2.7.13.3</ecNumber>
    </recommendedName>
</protein>
<evidence type="ECO:0000313" key="12">
    <source>
        <dbReference type="Proteomes" id="UP000503164"/>
    </source>
</evidence>
<keyword evidence="12" id="KW-1185">Reference proteome</keyword>
<proteinExistence type="predicted"/>
<organism evidence="11 12">
    <name type="scientific">Clavibacter capsici</name>
    <dbReference type="NCBI Taxonomy" id="1874630"/>
    <lineage>
        <taxon>Bacteria</taxon>
        <taxon>Bacillati</taxon>
        <taxon>Actinomycetota</taxon>
        <taxon>Actinomycetes</taxon>
        <taxon>Micrococcales</taxon>
        <taxon>Microbacteriaceae</taxon>
        <taxon>Clavibacter</taxon>
    </lineage>
</organism>
<feature type="transmembrane region" description="Helical" evidence="9">
    <location>
        <begin position="72"/>
        <end position="90"/>
    </location>
</feature>
<keyword evidence="4" id="KW-0808">Transferase</keyword>
<dbReference type="EMBL" id="CP048049">
    <property type="protein sequence ID" value="QIS44082.1"/>
    <property type="molecule type" value="Genomic_DNA"/>
</dbReference>
<keyword evidence="7" id="KW-0067">ATP-binding</keyword>
<dbReference type="AlphaFoldDB" id="A0AAE7CB00"/>
<evidence type="ECO:0000256" key="4">
    <source>
        <dbReference type="ARBA" id="ARBA00022679"/>
    </source>
</evidence>
<feature type="transmembrane region" description="Helical" evidence="9">
    <location>
        <begin position="132"/>
        <end position="149"/>
    </location>
</feature>
<accession>A0AAE7CB00</accession>
<evidence type="ECO:0000256" key="6">
    <source>
        <dbReference type="ARBA" id="ARBA00022777"/>
    </source>
</evidence>
<sequence>MPTRTAHLLRVRSAGDSSGDTGGGRPTRRVRVRVVGREAALVLLSLVIGTLAFGATLTLVDETGATGAHVELVLLLDAGAGLLGIALLPLRRHAPVAIAVLLGVVGAVSTLGLPAAAIALVSLATRRRPKEIALATAVWIAAVAAWEGAGLSPLSVTPEELPLTGAALLVVLGLLIVVGLYVGGRRELLASLRERARLTEEEQALRSEQAADHERTRIAREMHDVLAHRLSLVALHAGALEYRDDLDPGEVRATAGVVRDNARTALTELREVLGVLRDPSGSPAVAPPQPTLADLPALLDEARALGVEVHAHVHPDTRDDLPRLSATTSRHAYRVIQECLTNARRHAPGAPVEVSLGGRAGGSLRIVVQNPLPEDPAADPATTPGHGIAGIAERARAVDGSLDVARRDGQHVVEAVLPWTA</sequence>
<dbReference type="Gene3D" id="1.20.5.1930">
    <property type="match status" value="1"/>
</dbReference>
<reference evidence="11 12" key="1">
    <citation type="journal article" date="2020" name="Mol. Plant Pathol.">
        <title>Plasmid composition and the chpG gene determine the virulence level of Clavibacter capsici natural isolates in pepper.</title>
        <authorList>
            <person name="Hwang I.S."/>
            <person name="Lee H.M."/>
            <person name="Oh E.J."/>
            <person name="Lee S."/>
            <person name="Heu S."/>
            <person name="Oh C.S."/>
        </authorList>
    </citation>
    <scope>NUCLEOTIDE SEQUENCE [LARGE SCALE GENOMIC DNA]</scope>
    <source>
        <strain evidence="11 12">1101</strain>
    </source>
</reference>
<evidence type="ECO:0000256" key="3">
    <source>
        <dbReference type="ARBA" id="ARBA00022553"/>
    </source>
</evidence>
<dbReference type="GO" id="GO:0046983">
    <property type="term" value="F:protein dimerization activity"/>
    <property type="evidence" value="ECO:0007669"/>
    <property type="project" value="InterPro"/>
</dbReference>
<keyword evidence="9" id="KW-0812">Transmembrane</keyword>
<dbReference type="InterPro" id="IPR011712">
    <property type="entry name" value="Sig_transdc_His_kin_sub3_dim/P"/>
</dbReference>
<name>A0AAE7CB00_9MICO</name>
<dbReference type="EC" id="2.7.13.3" evidence="2"/>
<keyword evidence="8" id="KW-0902">Two-component regulatory system</keyword>
<dbReference type="Gene3D" id="3.30.565.10">
    <property type="entry name" value="Histidine kinase-like ATPase, C-terminal domain"/>
    <property type="match status" value="1"/>
</dbReference>
<dbReference type="InterPro" id="IPR036890">
    <property type="entry name" value="HATPase_C_sf"/>
</dbReference>
<keyword evidence="5" id="KW-0547">Nucleotide-binding</keyword>
<evidence type="ECO:0000259" key="10">
    <source>
        <dbReference type="Pfam" id="PF07730"/>
    </source>
</evidence>
<dbReference type="GO" id="GO:0016020">
    <property type="term" value="C:membrane"/>
    <property type="evidence" value="ECO:0007669"/>
    <property type="project" value="InterPro"/>
</dbReference>
<feature type="transmembrane region" description="Helical" evidence="9">
    <location>
        <begin position="96"/>
        <end position="120"/>
    </location>
</feature>
<dbReference type="CDD" id="cd16917">
    <property type="entry name" value="HATPase_UhpB-NarQ-NarX-like"/>
    <property type="match status" value="1"/>
</dbReference>
<keyword evidence="9" id="KW-1133">Transmembrane helix</keyword>
<evidence type="ECO:0000256" key="8">
    <source>
        <dbReference type="ARBA" id="ARBA00023012"/>
    </source>
</evidence>
<evidence type="ECO:0000256" key="2">
    <source>
        <dbReference type="ARBA" id="ARBA00012438"/>
    </source>
</evidence>
<evidence type="ECO:0000256" key="5">
    <source>
        <dbReference type="ARBA" id="ARBA00022741"/>
    </source>
</evidence>
<feature type="transmembrane region" description="Helical" evidence="9">
    <location>
        <begin position="39"/>
        <end position="60"/>
    </location>
</feature>
<evidence type="ECO:0000256" key="1">
    <source>
        <dbReference type="ARBA" id="ARBA00000085"/>
    </source>
</evidence>
<dbReference type="GO" id="GO:0000155">
    <property type="term" value="F:phosphorelay sensor kinase activity"/>
    <property type="evidence" value="ECO:0007669"/>
    <property type="project" value="InterPro"/>
</dbReference>
<dbReference type="PANTHER" id="PTHR24421">
    <property type="entry name" value="NITRATE/NITRITE SENSOR PROTEIN NARX-RELATED"/>
    <property type="match status" value="1"/>
</dbReference>
<keyword evidence="6 11" id="KW-0418">Kinase</keyword>
<keyword evidence="3" id="KW-0597">Phosphoprotein</keyword>
<dbReference type="SUPFAM" id="SSF55874">
    <property type="entry name" value="ATPase domain of HSP90 chaperone/DNA topoisomerase II/histidine kinase"/>
    <property type="match status" value="1"/>
</dbReference>
<evidence type="ECO:0000313" key="11">
    <source>
        <dbReference type="EMBL" id="QIS44082.1"/>
    </source>
</evidence>
<evidence type="ECO:0000256" key="7">
    <source>
        <dbReference type="ARBA" id="ARBA00022840"/>
    </source>
</evidence>
<dbReference type="Pfam" id="PF07730">
    <property type="entry name" value="HisKA_3"/>
    <property type="match status" value="1"/>
</dbReference>
<evidence type="ECO:0000256" key="9">
    <source>
        <dbReference type="SAM" id="Phobius"/>
    </source>
</evidence>
<feature type="domain" description="Signal transduction histidine kinase subgroup 3 dimerisation and phosphoacceptor" evidence="10">
    <location>
        <begin position="214"/>
        <end position="279"/>
    </location>
</feature>
<dbReference type="RefSeq" id="WP_072174602.1">
    <property type="nucleotide sequence ID" value="NZ_CP012573.1"/>
</dbReference>
<dbReference type="PANTHER" id="PTHR24421:SF10">
    <property type="entry name" value="NITRATE_NITRITE SENSOR PROTEIN NARQ"/>
    <property type="match status" value="1"/>
</dbReference>
<dbReference type="Proteomes" id="UP000503164">
    <property type="component" value="Chromosome"/>
</dbReference>
<keyword evidence="9" id="KW-0472">Membrane</keyword>
<dbReference type="GO" id="GO:0005524">
    <property type="term" value="F:ATP binding"/>
    <property type="evidence" value="ECO:0007669"/>
    <property type="project" value="UniProtKB-KW"/>
</dbReference>
<feature type="transmembrane region" description="Helical" evidence="9">
    <location>
        <begin position="161"/>
        <end position="183"/>
    </location>
</feature>
<comment type="catalytic activity">
    <reaction evidence="1">
        <text>ATP + protein L-histidine = ADP + protein N-phospho-L-histidine.</text>
        <dbReference type="EC" id="2.7.13.3"/>
    </reaction>
</comment>
<gene>
    <name evidence="11" type="ORF">GW570_02730</name>
</gene>